<evidence type="ECO:0000313" key="6">
    <source>
        <dbReference type="EMBL" id="GAA1615216.1"/>
    </source>
</evidence>
<accession>A0ABN2ERM2</accession>
<dbReference type="SUPFAM" id="SSF53822">
    <property type="entry name" value="Periplasmic binding protein-like I"/>
    <property type="match status" value="1"/>
</dbReference>
<dbReference type="PANTHER" id="PTHR30146">
    <property type="entry name" value="LACI-RELATED TRANSCRIPTIONAL REPRESSOR"/>
    <property type="match status" value="1"/>
</dbReference>
<dbReference type="RefSeq" id="WP_344222142.1">
    <property type="nucleotide sequence ID" value="NZ_BAAAOS010000064.1"/>
</dbReference>
<evidence type="ECO:0000256" key="3">
    <source>
        <dbReference type="ARBA" id="ARBA00023163"/>
    </source>
</evidence>
<protein>
    <submittedName>
        <fullName evidence="6">LacI family DNA-binding transcriptional regulator</fullName>
    </submittedName>
</protein>
<dbReference type="InterPro" id="IPR000843">
    <property type="entry name" value="HTH_LacI"/>
</dbReference>
<keyword evidence="7" id="KW-1185">Reference proteome</keyword>
<dbReference type="PANTHER" id="PTHR30146:SF152">
    <property type="entry name" value="TRANSCRIPTIONAL REGULATORY PROTEIN"/>
    <property type="match status" value="1"/>
</dbReference>
<keyword evidence="3" id="KW-0804">Transcription</keyword>
<organism evidence="6 7">
    <name type="scientific">Kribbella sancticallisti</name>
    <dbReference type="NCBI Taxonomy" id="460087"/>
    <lineage>
        <taxon>Bacteria</taxon>
        <taxon>Bacillati</taxon>
        <taxon>Actinomycetota</taxon>
        <taxon>Actinomycetes</taxon>
        <taxon>Propionibacteriales</taxon>
        <taxon>Kribbellaceae</taxon>
        <taxon>Kribbella</taxon>
    </lineage>
</organism>
<dbReference type="Gene3D" id="1.10.260.40">
    <property type="entry name" value="lambda repressor-like DNA-binding domains"/>
    <property type="match status" value="1"/>
</dbReference>
<dbReference type="CDD" id="cd06307">
    <property type="entry name" value="PBP1_sugar_binding"/>
    <property type="match status" value="1"/>
</dbReference>
<dbReference type="InterPro" id="IPR028082">
    <property type="entry name" value="Peripla_BP_I"/>
</dbReference>
<reference evidence="6 7" key="1">
    <citation type="journal article" date="2019" name="Int. J. Syst. Evol. Microbiol.">
        <title>The Global Catalogue of Microorganisms (GCM) 10K type strain sequencing project: providing services to taxonomists for standard genome sequencing and annotation.</title>
        <authorList>
            <consortium name="The Broad Institute Genomics Platform"/>
            <consortium name="The Broad Institute Genome Sequencing Center for Infectious Disease"/>
            <person name="Wu L."/>
            <person name="Ma J."/>
        </authorList>
    </citation>
    <scope>NUCLEOTIDE SEQUENCE [LARGE SCALE GENOMIC DNA]</scope>
    <source>
        <strain evidence="6 7">JCM 14969</strain>
    </source>
</reference>
<comment type="caution">
    <text evidence="6">The sequence shown here is derived from an EMBL/GenBank/DDBJ whole genome shotgun (WGS) entry which is preliminary data.</text>
</comment>
<feature type="domain" description="HTH lacI-type" evidence="5">
    <location>
        <begin position="8"/>
        <end position="59"/>
    </location>
</feature>
<dbReference type="CDD" id="cd01392">
    <property type="entry name" value="HTH_LacI"/>
    <property type="match status" value="1"/>
</dbReference>
<evidence type="ECO:0000256" key="4">
    <source>
        <dbReference type="SAM" id="MobiDB-lite"/>
    </source>
</evidence>
<evidence type="ECO:0000256" key="2">
    <source>
        <dbReference type="ARBA" id="ARBA00023125"/>
    </source>
</evidence>
<sequence length="344" mass="37284">MGRAYRVRDIAVQAGLSETTVDRVLNGRAGVSVRAQRQVEQAIRDLDRQRSQLRLGGRTFVIDLVMQAPARFSGAVRAALEGELPGLRPAVIRARFALDETASAPAMVDTLELVRRRGSQGVILKAPDEPEVVEAVDRLVAAGIPVVTLATDLPTSRRAAYVGIDNRAAGATAAYFISQWLGDAPGNVLVTLSRDTFRGEEEREMGFRTALRRLAPERSLVELNNTDGLDTTMHGLALAALSTDPTINAVYSIGGGNHAIVDAFAALNRPYRCFIAHDLDPDNHALLRSGALTLVLHHDLPTDLRRACQALLQSHHLLPNAPHSLPSNIHPITPHNLPTRTPHD</sequence>
<name>A0ABN2ERM2_9ACTN</name>
<keyword evidence="1" id="KW-0805">Transcription regulation</keyword>
<dbReference type="Gene3D" id="3.40.50.2300">
    <property type="match status" value="2"/>
</dbReference>
<evidence type="ECO:0000259" key="5">
    <source>
        <dbReference type="PROSITE" id="PS50932"/>
    </source>
</evidence>
<dbReference type="Pfam" id="PF13407">
    <property type="entry name" value="Peripla_BP_4"/>
    <property type="match status" value="1"/>
</dbReference>
<evidence type="ECO:0000313" key="7">
    <source>
        <dbReference type="Proteomes" id="UP001500393"/>
    </source>
</evidence>
<dbReference type="PROSITE" id="PS50932">
    <property type="entry name" value="HTH_LACI_2"/>
    <property type="match status" value="1"/>
</dbReference>
<dbReference type="GO" id="GO:0003677">
    <property type="term" value="F:DNA binding"/>
    <property type="evidence" value="ECO:0007669"/>
    <property type="project" value="UniProtKB-KW"/>
</dbReference>
<evidence type="ECO:0000256" key="1">
    <source>
        <dbReference type="ARBA" id="ARBA00023015"/>
    </source>
</evidence>
<proteinExistence type="predicted"/>
<dbReference type="EMBL" id="BAAAOS010000064">
    <property type="protein sequence ID" value="GAA1615216.1"/>
    <property type="molecule type" value="Genomic_DNA"/>
</dbReference>
<dbReference type="SMART" id="SM00354">
    <property type="entry name" value="HTH_LACI"/>
    <property type="match status" value="1"/>
</dbReference>
<dbReference type="InterPro" id="IPR010982">
    <property type="entry name" value="Lambda_DNA-bd_dom_sf"/>
</dbReference>
<feature type="region of interest" description="Disordered" evidence="4">
    <location>
        <begin position="324"/>
        <end position="344"/>
    </location>
</feature>
<dbReference type="Proteomes" id="UP001500393">
    <property type="component" value="Unassembled WGS sequence"/>
</dbReference>
<keyword evidence="2 6" id="KW-0238">DNA-binding</keyword>
<dbReference type="InterPro" id="IPR025997">
    <property type="entry name" value="SBP_2_dom"/>
</dbReference>
<gene>
    <name evidence="6" type="ORF">GCM10009789_81620</name>
</gene>
<dbReference type="SUPFAM" id="SSF47413">
    <property type="entry name" value="lambda repressor-like DNA-binding domains"/>
    <property type="match status" value="1"/>
</dbReference>
<dbReference type="Pfam" id="PF00356">
    <property type="entry name" value="LacI"/>
    <property type="match status" value="1"/>
</dbReference>